<feature type="domain" description="DUF5615" evidence="1">
    <location>
        <begin position="79"/>
        <end position="166"/>
    </location>
</feature>
<proteinExistence type="predicted"/>
<dbReference type="Proteomes" id="UP000016960">
    <property type="component" value="Unassembled WGS sequence"/>
</dbReference>
<name>U5DU39_9CHRO</name>
<evidence type="ECO:0000313" key="3">
    <source>
        <dbReference type="Proteomes" id="UP000016960"/>
    </source>
</evidence>
<evidence type="ECO:0000313" key="2">
    <source>
        <dbReference type="EMBL" id="ERN43205.1"/>
    </source>
</evidence>
<reference evidence="2 3" key="1">
    <citation type="submission" date="2013-05" db="EMBL/GenBank/DDBJ databases">
        <title>Draft genome sequence of Rubidibacter lacunae KORDI 51-2.</title>
        <authorList>
            <person name="Choi D.H."/>
            <person name="Noh J.H."/>
            <person name="Kwon K.-K."/>
            <person name="Lee J.-H."/>
            <person name="Ryu J.-Y."/>
        </authorList>
    </citation>
    <scope>NUCLEOTIDE SEQUENCE [LARGE SCALE GENOMIC DNA]</scope>
    <source>
        <strain evidence="2 3">KORDI 51-2</strain>
    </source>
</reference>
<dbReference type="STRING" id="582515.KR51_00001020"/>
<organism evidence="2 3">
    <name type="scientific">Rubidibacter lacunae KORDI 51-2</name>
    <dbReference type="NCBI Taxonomy" id="582515"/>
    <lineage>
        <taxon>Bacteria</taxon>
        <taxon>Bacillati</taxon>
        <taxon>Cyanobacteriota</taxon>
        <taxon>Cyanophyceae</taxon>
        <taxon>Oscillatoriophycideae</taxon>
        <taxon>Chroococcales</taxon>
        <taxon>Aphanothecaceae</taxon>
        <taxon>Rubidibacter</taxon>
    </lineage>
</organism>
<gene>
    <name evidence="2" type="ORF">KR51_00001020</name>
</gene>
<comment type="caution">
    <text evidence="2">The sequence shown here is derived from an EMBL/GenBank/DDBJ whole genome shotgun (WGS) entry which is preliminary data.</text>
</comment>
<dbReference type="InParanoid" id="U5DU39"/>
<dbReference type="AlphaFoldDB" id="U5DU39"/>
<protein>
    <recommendedName>
        <fullName evidence="1">DUF5615 domain-containing protein</fullName>
    </recommendedName>
</protein>
<dbReference type="InterPro" id="IPR041049">
    <property type="entry name" value="DUF5615"/>
</dbReference>
<sequence>MSWSASQSIHKSMSANLVEPGRGSPCSEYWSCLPWECLPRRLHETTTRPSDPRRACVSGVGDRAGRCRGRAADTDTLVKLLPDQDAYALTVRFLAEAGHDVVTVAELYLARATDIEIWAAAGASKRILVTRDSNHGNLVLVRASGSGVIWFRRNLLTCDSQQPESHSCRAGRLLVSYSAEELAAAFVVVEPNRHRLRKRQPPPEQSEGCIERTLII</sequence>
<dbReference type="Pfam" id="PF18480">
    <property type="entry name" value="DUF5615"/>
    <property type="match status" value="1"/>
</dbReference>
<dbReference type="EMBL" id="ASSJ01000001">
    <property type="protein sequence ID" value="ERN43205.1"/>
    <property type="molecule type" value="Genomic_DNA"/>
</dbReference>
<keyword evidence="3" id="KW-1185">Reference proteome</keyword>
<accession>U5DU39</accession>
<dbReference type="eggNOG" id="COG4634">
    <property type="taxonomic scope" value="Bacteria"/>
</dbReference>
<evidence type="ECO:0000259" key="1">
    <source>
        <dbReference type="Pfam" id="PF18480"/>
    </source>
</evidence>